<reference evidence="2 3" key="1">
    <citation type="journal article" date="2020" name="Nature">
        <title>Six reference-quality genomes reveal evolution of bat adaptations.</title>
        <authorList>
            <person name="Jebb D."/>
            <person name="Huang Z."/>
            <person name="Pippel M."/>
            <person name="Hughes G.M."/>
            <person name="Lavrichenko K."/>
            <person name="Devanna P."/>
            <person name="Winkler S."/>
            <person name="Jermiin L.S."/>
            <person name="Skirmuntt E.C."/>
            <person name="Katzourakis A."/>
            <person name="Burkitt-Gray L."/>
            <person name="Ray D.A."/>
            <person name="Sullivan K.A.M."/>
            <person name="Roscito J.G."/>
            <person name="Kirilenko B.M."/>
            <person name="Davalos L.M."/>
            <person name="Corthals A.P."/>
            <person name="Power M.L."/>
            <person name="Jones G."/>
            <person name="Ransome R.D."/>
            <person name="Dechmann D.K.N."/>
            <person name="Locatelli A.G."/>
            <person name="Puechmaille S.J."/>
            <person name="Fedrigo O."/>
            <person name="Jarvis E.D."/>
            <person name="Hiller M."/>
            <person name="Vernes S.C."/>
            <person name="Myers E.W."/>
            <person name="Teeling E.C."/>
        </authorList>
    </citation>
    <scope>NUCLEOTIDE SEQUENCE [LARGE SCALE GENOMIC DNA]</scope>
    <source>
        <strain evidence="2">Bat1K_MPI-CBG_1</strain>
    </source>
</reference>
<evidence type="ECO:0000313" key="3">
    <source>
        <dbReference type="Proteomes" id="UP000664940"/>
    </source>
</evidence>
<gene>
    <name evidence="2" type="ORF">HJG60_008261</name>
</gene>
<evidence type="ECO:0000313" key="2">
    <source>
        <dbReference type="EMBL" id="KAF6088436.1"/>
    </source>
</evidence>
<evidence type="ECO:0000256" key="1">
    <source>
        <dbReference type="SAM" id="MobiDB-lite"/>
    </source>
</evidence>
<feature type="compositionally biased region" description="Basic and acidic residues" evidence="1">
    <location>
        <begin position="22"/>
        <end position="36"/>
    </location>
</feature>
<accession>A0A834DQ68</accession>
<dbReference type="AlphaFoldDB" id="A0A834DQ68"/>
<proteinExistence type="predicted"/>
<name>A0A834DQ68_9CHIR</name>
<protein>
    <submittedName>
        <fullName evidence="2">Uncharacterized protein</fullName>
    </submittedName>
</protein>
<sequence>MLHCYNSGALHVSVLQERNLEAGREKEQTIDSKDNATARGLPGDAEPPVAALKECRKAAQRCTAEVRLPAGGGGGDVRGRGKVLLEEVITSGLERLVGGGIKQKGEKTHGCGLQCGAYWGRGYKRTE</sequence>
<dbReference type="EMBL" id="JABVXQ010000010">
    <property type="protein sequence ID" value="KAF6088436.1"/>
    <property type="molecule type" value="Genomic_DNA"/>
</dbReference>
<comment type="caution">
    <text evidence="2">The sequence shown here is derived from an EMBL/GenBank/DDBJ whole genome shotgun (WGS) entry which is preliminary data.</text>
</comment>
<organism evidence="2 3">
    <name type="scientific">Phyllostomus discolor</name>
    <name type="common">pale spear-nosed bat</name>
    <dbReference type="NCBI Taxonomy" id="89673"/>
    <lineage>
        <taxon>Eukaryota</taxon>
        <taxon>Metazoa</taxon>
        <taxon>Chordata</taxon>
        <taxon>Craniata</taxon>
        <taxon>Vertebrata</taxon>
        <taxon>Euteleostomi</taxon>
        <taxon>Mammalia</taxon>
        <taxon>Eutheria</taxon>
        <taxon>Laurasiatheria</taxon>
        <taxon>Chiroptera</taxon>
        <taxon>Yangochiroptera</taxon>
        <taxon>Phyllostomidae</taxon>
        <taxon>Phyllostominae</taxon>
        <taxon>Phyllostomus</taxon>
    </lineage>
</organism>
<dbReference type="Proteomes" id="UP000664940">
    <property type="component" value="Unassembled WGS sequence"/>
</dbReference>
<feature type="region of interest" description="Disordered" evidence="1">
    <location>
        <begin position="22"/>
        <end position="46"/>
    </location>
</feature>